<keyword evidence="1" id="KW-0732">Signal</keyword>
<sequence length="126" mass="14060">MNYKTITLILLLSVPAIAKDRNDTVMQDNNLENFALSICLAKGFTDSAVKEYAFSASGAYVEQGSYPAEAYEEADELAKKFLAKKYHSKEGTSELIVMKCIDLSRSNELQEIKNKYEHLAVETALP</sequence>
<dbReference type="Pfam" id="PF16695">
    <property type="entry name" value="Tai4"/>
    <property type="match status" value="1"/>
</dbReference>
<dbReference type="InterPro" id="IPR032032">
    <property type="entry name" value="Tai4"/>
</dbReference>
<accession>A0A6I6EN29</accession>
<evidence type="ECO:0000313" key="3">
    <source>
        <dbReference type="Proteomes" id="UP000424752"/>
    </source>
</evidence>
<feature type="signal peptide" evidence="1">
    <location>
        <begin position="1"/>
        <end position="18"/>
    </location>
</feature>
<gene>
    <name evidence="2" type="ORF">GN242_21245</name>
</gene>
<dbReference type="KEGG" id="erwi:GN242_21245"/>
<dbReference type="AlphaFoldDB" id="A0A6I6EN29"/>
<reference evidence="2 3" key="1">
    <citation type="submission" date="2019-12" db="EMBL/GenBank/DDBJ databases">
        <title>Erwinia sp. nov., isolated from droppings of birds in the Qinghai-Tiebt plateau of China.</title>
        <authorList>
            <person name="Ge Y."/>
        </authorList>
    </citation>
    <scope>NUCLEOTIDE SEQUENCE [LARGE SCALE GENOMIC DNA]</scope>
    <source>
        <strain evidence="2 3">J780</strain>
    </source>
</reference>
<evidence type="ECO:0000256" key="1">
    <source>
        <dbReference type="SAM" id="SignalP"/>
    </source>
</evidence>
<proteinExistence type="predicted"/>
<name>A0A6I6EN29_9GAMM</name>
<protein>
    <recommendedName>
        <fullName evidence="4">Type VI secretion protein</fullName>
    </recommendedName>
</protein>
<feature type="chain" id="PRO_5026196361" description="Type VI secretion protein" evidence="1">
    <location>
        <begin position="19"/>
        <end position="126"/>
    </location>
</feature>
<organism evidence="2 3">
    <name type="scientific">Erwinia sorbitola</name>
    <dbReference type="NCBI Taxonomy" id="2681984"/>
    <lineage>
        <taxon>Bacteria</taxon>
        <taxon>Pseudomonadati</taxon>
        <taxon>Pseudomonadota</taxon>
        <taxon>Gammaproteobacteria</taxon>
        <taxon>Enterobacterales</taxon>
        <taxon>Erwiniaceae</taxon>
        <taxon>Erwinia</taxon>
    </lineage>
</organism>
<dbReference type="InterPro" id="IPR038314">
    <property type="entry name" value="T6SS_sf"/>
</dbReference>
<dbReference type="Proteomes" id="UP000424752">
    <property type="component" value="Chromosome"/>
</dbReference>
<evidence type="ECO:0008006" key="4">
    <source>
        <dbReference type="Google" id="ProtNLM"/>
    </source>
</evidence>
<evidence type="ECO:0000313" key="2">
    <source>
        <dbReference type="EMBL" id="QGU89565.1"/>
    </source>
</evidence>
<dbReference type="EMBL" id="CP046509">
    <property type="protein sequence ID" value="QGU89565.1"/>
    <property type="molecule type" value="Genomic_DNA"/>
</dbReference>
<dbReference type="RefSeq" id="WP_156288160.1">
    <property type="nucleotide sequence ID" value="NZ_CP046509.1"/>
</dbReference>
<dbReference type="Gene3D" id="1.20.120.1620">
    <property type="match status" value="1"/>
</dbReference>